<comment type="caution">
    <text evidence="5">The sequence shown here is derived from an EMBL/GenBank/DDBJ whole genome shotgun (WGS) entry which is preliminary data.</text>
</comment>
<comment type="subunit">
    <text evidence="2">Heterodimer of SbcC and SbcD.</text>
</comment>
<protein>
    <recommendedName>
        <fullName evidence="3">Nuclease SbcCD subunit C</fullName>
    </recommendedName>
</protein>
<evidence type="ECO:0000256" key="1">
    <source>
        <dbReference type="ARBA" id="ARBA00006930"/>
    </source>
</evidence>
<evidence type="ECO:0000313" key="6">
    <source>
        <dbReference type="Proteomes" id="UP001519307"/>
    </source>
</evidence>
<dbReference type="InterPro" id="IPR027417">
    <property type="entry name" value="P-loop_NTPase"/>
</dbReference>
<proteinExistence type="inferred from homology"/>
<feature type="coiled-coil region" evidence="4">
    <location>
        <begin position="189"/>
        <end position="268"/>
    </location>
</feature>
<keyword evidence="6" id="KW-1185">Reference proteome</keyword>
<keyword evidence="4" id="KW-0175">Coiled coil</keyword>
<feature type="coiled-coil region" evidence="4">
    <location>
        <begin position="951"/>
        <end position="985"/>
    </location>
</feature>
<dbReference type="EMBL" id="JAGGLM010000002">
    <property type="protein sequence ID" value="MBP2031995.1"/>
    <property type="molecule type" value="Genomic_DNA"/>
</dbReference>
<dbReference type="PANTHER" id="PTHR32114:SF2">
    <property type="entry name" value="ABC TRANSPORTER ABCH.3"/>
    <property type="match status" value="1"/>
</dbReference>
<comment type="similarity">
    <text evidence="1">Belongs to the SMC family. SbcC subfamily.</text>
</comment>
<dbReference type="PANTHER" id="PTHR32114">
    <property type="entry name" value="ABC TRANSPORTER ABCH.3"/>
    <property type="match status" value="1"/>
</dbReference>
<sequence length="1164" mass="134475">MKPIKLKIKGLNSFIEPQQIDFEQLTDRGLFGIFGPTGSGKSTILDGITLSLYGEVARKSSNYMNTNCKTLNVSFEFQISGKEIKRYRAEREFKRDNKTGSVRSKSAKITDITNDAEDILEEGSRNVTEKCEEIIGLKLEDFTRTVVLPQGKFSEFLKLEGKDRRTMLERLFNLRKYGDELSFKLAGEIKREREKSNLLQGELKGYENISEEILDEKKKALEEINENYDKCKKKLSDLEIEFNKCRELRNLQNDLKEQLLKQEELKKNEDSIIKIQKKVSLGESSLKLKPYIEGYENTLLKIKVVEKELSSLNDNIEIINKNKDKLDNLLNDAKSKNDRELPELKIKEQKVLEAIKEELVLNKLIDDKKVIEKSTAALEKSLQNNNEDFKNIEISIDEINSKINVKDKKVEALKISEEYKKKVNRGMLLSNSFESLMKQKNDADKNMEAVKSSIENSEEKSEVLSKKIDERSGVIDVKKDSLSKLIDECPGDENSLLDLQQKLTVLKDKWKKYKDYSSALNKDRTEIENFNSELKDRKNEKLILNQKIEDLNKEISKLQKEHLAQVLRNSLVDGEPCPVCGAIHHNIENIEIIRQVDSEKLKLIIDDETQKYKKLNDEIIRIEISVKNSKRDEAENVQKLNELGDDFKTNSLKSIEDEFANLKLDINKFNSTKSDLENKIKALTQDKNDLEIEYSKATTSKVEGSRQLKKLKQDFEKIKFEFEKTNNELFILKEELDIEDFIKKNEEIIEKEREKAAIESSLKKLRCQLELKQKNKENLNSMASELRENLSKNKAVLIEKNKNIEEKKQSIKSKACNRENLEDFKKEISGYIEKIEKEYETAENESKEIQDRYNKCNRDIIAAQSNLVSLKERYIEDKEKLIKALSEENIKDIDEARKSYMDKNHIYELKLKVEDYKNTVFKITGAIENLSNKIGNRYLSEERWLKMQSTTEDNKESLEKFKKDKIELEKEVLDMSKKMLELKEILKQKEKSDHKLSLLDDLEKLFKGKKFVEFVALNQLKYISIEADKKLKEITCGNYGLEVDEDGKFIIRDYKNGGAERDASTLSGGETFITSLALALALSAQIQLKGTAPLELFFLDEGFGTLDDNLLEIVMDSLEKIQNKRLSIGIISHLESIKNRVPVKLIVTPAEAGVGGSHVNIERS</sequence>
<dbReference type="SUPFAM" id="SSF52540">
    <property type="entry name" value="P-loop containing nucleoside triphosphate hydrolases"/>
    <property type="match status" value="2"/>
</dbReference>
<dbReference type="Pfam" id="PF13558">
    <property type="entry name" value="SbcC_Walker_B"/>
    <property type="match status" value="1"/>
</dbReference>
<evidence type="ECO:0000256" key="3">
    <source>
        <dbReference type="ARBA" id="ARBA00013368"/>
    </source>
</evidence>
<organism evidence="5 6">
    <name type="scientific">Clostridium algifaecis</name>
    <dbReference type="NCBI Taxonomy" id="1472040"/>
    <lineage>
        <taxon>Bacteria</taxon>
        <taxon>Bacillati</taxon>
        <taxon>Bacillota</taxon>
        <taxon>Clostridia</taxon>
        <taxon>Eubacteriales</taxon>
        <taxon>Clostridiaceae</taxon>
        <taxon>Clostridium</taxon>
    </lineage>
</organism>
<evidence type="ECO:0000256" key="2">
    <source>
        <dbReference type="ARBA" id="ARBA00011322"/>
    </source>
</evidence>
<dbReference type="RefSeq" id="WP_209700930.1">
    <property type="nucleotide sequence ID" value="NZ_JAGGLM010000002.1"/>
</dbReference>
<feature type="coiled-coil region" evidence="4">
    <location>
        <begin position="440"/>
        <end position="467"/>
    </location>
</feature>
<dbReference type="Gene3D" id="3.40.50.300">
    <property type="entry name" value="P-loop containing nucleotide triphosphate hydrolases"/>
    <property type="match status" value="2"/>
</dbReference>
<keyword evidence="5" id="KW-0540">Nuclease</keyword>
<dbReference type="Proteomes" id="UP001519307">
    <property type="component" value="Unassembled WGS sequence"/>
</dbReference>
<feature type="coiled-coil region" evidence="4">
    <location>
        <begin position="295"/>
        <end position="339"/>
    </location>
</feature>
<evidence type="ECO:0000313" key="5">
    <source>
        <dbReference type="EMBL" id="MBP2031995.1"/>
    </source>
</evidence>
<feature type="coiled-coil region" evidence="4">
    <location>
        <begin position="598"/>
        <end position="873"/>
    </location>
</feature>
<dbReference type="GO" id="GO:0004527">
    <property type="term" value="F:exonuclease activity"/>
    <property type="evidence" value="ECO:0007669"/>
    <property type="project" value="UniProtKB-KW"/>
</dbReference>
<gene>
    <name evidence="5" type="ORF">J2Z42_000660</name>
</gene>
<keyword evidence="5" id="KW-0269">Exonuclease</keyword>
<keyword evidence="5" id="KW-0378">Hydrolase</keyword>
<evidence type="ECO:0000256" key="4">
    <source>
        <dbReference type="SAM" id="Coils"/>
    </source>
</evidence>
<name>A0ABS4KPM2_9CLOT</name>
<accession>A0ABS4KPM2</accession>
<feature type="coiled-coil region" evidence="4">
    <location>
        <begin position="520"/>
        <end position="568"/>
    </location>
</feature>
<reference evidence="5 6" key="1">
    <citation type="submission" date="2021-03" db="EMBL/GenBank/DDBJ databases">
        <title>Genomic Encyclopedia of Type Strains, Phase IV (KMG-IV): sequencing the most valuable type-strain genomes for metagenomic binning, comparative biology and taxonomic classification.</title>
        <authorList>
            <person name="Goeker M."/>
        </authorList>
    </citation>
    <scope>NUCLEOTIDE SEQUENCE [LARGE SCALE GENOMIC DNA]</scope>
    <source>
        <strain evidence="5 6">DSM 28783</strain>
    </source>
</reference>